<gene>
    <name evidence="2" type="ORF">VV01_13660</name>
</gene>
<proteinExistence type="predicted"/>
<evidence type="ECO:0000259" key="1">
    <source>
        <dbReference type="Pfam" id="PF13454"/>
    </source>
</evidence>
<organism evidence="2 3">
    <name type="scientific">Luteipulveratus halotolerans</name>
    <dbReference type="NCBI Taxonomy" id="1631356"/>
    <lineage>
        <taxon>Bacteria</taxon>
        <taxon>Bacillati</taxon>
        <taxon>Actinomycetota</taxon>
        <taxon>Actinomycetes</taxon>
        <taxon>Micrococcales</taxon>
        <taxon>Dermacoccaceae</taxon>
        <taxon>Luteipulveratus</taxon>
    </lineage>
</organism>
<keyword evidence="3" id="KW-1185">Reference proteome</keyword>
<accession>A0A0L6CKD9</accession>
<dbReference type="EMBL" id="LAIR01000002">
    <property type="protein sequence ID" value="KNX37963.1"/>
    <property type="molecule type" value="Genomic_DNA"/>
</dbReference>
<dbReference type="PANTHER" id="PTHR40254:SF1">
    <property type="entry name" value="BLR0577 PROTEIN"/>
    <property type="match status" value="1"/>
</dbReference>
<dbReference type="InterPro" id="IPR052189">
    <property type="entry name" value="L-asp_N-monooxygenase_NS-form"/>
</dbReference>
<sequence>MSPAQLVLVGGGPRALGVLERLSASLPGLAPGLVLDVHVIDPHPVGGGRVWRREQSELLWMNSTAADITVFTDESVTCDGPVRPGPSLAEWAAGPGRVRLHALGLESPVQPGDFAPRWVQAEYLRWVWDRLVADLPDSVRLYEHGERAVALDEVRRGGRPAGQRVTLESGQQIDADLVVLAQGYLDHEPTSEQAQWLRASTSRGLTYVPPGYTADLDLSGLRPGEPVIVRGMGLAFVDLCVLVAQGRGGRFSGSGSELTYHPSGREPVLYAGSRRGVPYHSKLGYDIGATGPAPTRHLRPEALAGIGTLDFDAQVRPLVAREMTDLHYRRLFQAHPERTVGSFDDLEALIATSDVTSQGFLDAAARQVPDPRDRFDLALVDRPMGAGRWADRSAYEQDVVRHVEDDVRRRADPAYSSDRAVFDGLLSIYAVIAGLASAGRLTPTDRVLRLEQEFHGFFSFLASGPPPRRLAELLALHRAGVLRFIGPDTRVSLTDNGFRAESPAVGGAVESRALVDARLPRPDVLASTDPLIRGLLRRGELAADSVYDAEGGRVRGGQLLSDEHCRAVRADGTSHPSRFLVGPSVSGSVGAGGFTRPRFNGAGLRQNDALARHLLTRLAHPAASVLRSPHKEHRHAS</sequence>
<dbReference type="InterPro" id="IPR038732">
    <property type="entry name" value="HpyO/CreE_NAD-binding"/>
</dbReference>
<reference evidence="3" key="1">
    <citation type="submission" date="2015-03" db="EMBL/GenBank/DDBJ databases">
        <title>Luteipulveratus halotolerans sp. nov., a novel actinobacterium (Dermacoccaceae) from Sarawak, Malaysia.</title>
        <authorList>
            <person name="Juboi H."/>
            <person name="Basik A."/>
            <person name="Shamsul S.S."/>
            <person name="Arnold P."/>
            <person name="Schmitt E.K."/>
            <person name="Sanglier J.-J."/>
            <person name="Yeo T."/>
        </authorList>
    </citation>
    <scope>NUCLEOTIDE SEQUENCE [LARGE SCALE GENOMIC DNA]</scope>
    <source>
        <strain evidence="3">C296001</strain>
    </source>
</reference>
<dbReference type="OrthoDB" id="3653265at2"/>
<dbReference type="InterPro" id="IPR036188">
    <property type="entry name" value="FAD/NAD-bd_sf"/>
</dbReference>
<dbReference type="Pfam" id="PF13454">
    <property type="entry name" value="NAD_binding_9"/>
    <property type="match status" value="1"/>
</dbReference>
<dbReference type="Proteomes" id="UP000037397">
    <property type="component" value="Unassembled WGS sequence"/>
</dbReference>
<dbReference type="RefSeq" id="WP_071606385.1">
    <property type="nucleotide sequence ID" value="NZ_LAIR01000002.1"/>
</dbReference>
<dbReference type="PANTHER" id="PTHR40254">
    <property type="entry name" value="BLR0577 PROTEIN"/>
    <property type="match status" value="1"/>
</dbReference>
<dbReference type="STRING" id="1631356.VV01_13660"/>
<evidence type="ECO:0000313" key="2">
    <source>
        <dbReference type="EMBL" id="KNX37963.1"/>
    </source>
</evidence>
<dbReference type="PATRIC" id="fig|1631356.3.peg.2689"/>
<evidence type="ECO:0000313" key="3">
    <source>
        <dbReference type="Proteomes" id="UP000037397"/>
    </source>
</evidence>
<dbReference type="SUPFAM" id="SSF51905">
    <property type="entry name" value="FAD/NAD(P)-binding domain"/>
    <property type="match status" value="1"/>
</dbReference>
<dbReference type="AlphaFoldDB" id="A0A0L6CKD9"/>
<feature type="domain" description="FAD-dependent urate hydroxylase HpyO/Asp monooxygenase CreE-like FAD/NAD(P)-binding" evidence="1">
    <location>
        <begin position="7"/>
        <end position="184"/>
    </location>
</feature>
<comment type="caution">
    <text evidence="2">The sequence shown here is derived from an EMBL/GenBank/DDBJ whole genome shotgun (WGS) entry which is preliminary data.</text>
</comment>
<name>A0A0L6CKD9_9MICO</name>
<protein>
    <recommendedName>
        <fullName evidence="1">FAD-dependent urate hydroxylase HpyO/Asp monooxygenase CreE-like FAD/NAD(P)-binding domain-containing protein</fullName>
    </recommendedName>
</protein>